<proteinExistence type="predicted"/>
<reference evidence="2 3" key="1">
    <citation type="submission" date="2015-11" db="EMBL/GenBank/DDBJ databases">
        <authorList>
            <person name="Lin W."/>
        </authorList>
    </citation>
    <scope>NUCLEOTIDE SEQUENCE [LARGE SCALE GENOMIC DNA]</scope>
    <source>
        <strain evidence="2 3">HCH-1</strain>
    </source>
</reference>
<dbReference type="CDD" id="cd06260">
    <property type="entry name" value="DUF820-like"/>
    <property type="match status" value="1"/>
</dbReference>
<organism evidence="2 3">
    <name type="scientific">Candidatus Magnetominusculus xianensis</name>
    <dbReference type="NCBI Taxonomy" id="1748249"/>
    <lineage>
        <taxon>Bacteria</taxon>
        <taxon>Pseudomonadati</taxon>
        <taxon>Nitrospirota</taxon>
        <taxon>Nitrospiria</taxon>
        <taxon>Nitrospirales</taxon>
        <taxon>Nitrospiraceae</taxon>
        <taxon>Candidatus Magnetominusculus</taxon>
    </lineage>
</organism>
<dbReference type="Proteomes" id="UP000060487">
    <property type="component" value="Unassembled WGS sequence"/>
</dbReference>
<accession>A0ABR5SBW2</accession>
<dbReference type="EMBL" id="LNQR01000116">
    <property type="protein sequence ID" value="KWT78323.1"/>
    <property type="molecule type" value="Genomic_DNA"/>
</dbReference>
<dbReference type="InterPro" id="IPR012296">
    <property type="entry name" value="Nuclease_put_TT1808"/>
</dbReference>
<dbReference type="Pfam" id="PF05685">
    <property type="entry name" value="Uma2"/>
    <property type="match status" value="1"/>
</dbReference>
<dbReference type="InterPro" id="IPR011335">
    <property type="entry name" value="Restrct_endonuc-II-like"/>
</dbReference>
<evidence type="ECO:0000313" key="3">
    <source>
        <dbReference type="Proteomes" id="UP000060487"/>
    </source>
</evidence>
<name>A0ABR5SBW2_9BACT</name>
<dbReference type="RefSeq" id="WP_085053448.1">
    <property type="nucleotide sequence ID" value="NZ_LNQR01000116.1"/>
</dbReference>
<evidence type="ECO:0000259" key="1">
    <source>
        <dbReference type="Pfam" id="PF05685"/>
    </source>
</evidence>
<gene>
    <name evidence="2" type="ORF">ASN18_2828</name>
</gene>
<dbReference type="Gene3D" id="3.90.1570.10">
    <property type="entry name" value="tt1808, chain A"/>
    <property type="match status" value="1"/>
</dbReference>
<keyword evidence="3" id="KW-1185">Reference proteome</keyword>
<sequence length="79" mass="9090">MVCEIVSPGSYERDTEVKRAVYEKYKVPEFWVVIPELQMIEILTIENGRYMKHSIAELEGIVTSKVIEGLIIDVKDIFG</sequence>
<evidence type="ECO:0000313" key="2">
    <source>
        <dbReference type="EMBL" id="KWT78323.1"/>
    </source>
</evidence>
<dbReference type="SUPFAM" id="SSF52980">
    <property type="entry name" value="Restriction endonuclease-like"/>
    <property type="match status" value="1"/>
</dbReference>
<dbReference type="InterPro" id="IPR008538">
    <property type="entry name" value="Uma2"/>
</dbReference>
<comment type="caution">
    <text evidence="2">The sequence shown here is derived from an EMBL/GenBank/DDBJ whole genome shotgun (WGS) entry which is preliminary data.</text>
</comment>
<feature type="domain" description="Putative restriction endonuclease" evidence="1">
    <location>
        <begin position="2"/>
        <end position="74"/>
    </location>
</feature>
<protein>
    <recommendedName>
        <fullName evidence="1">Putative restriction endonuclease domain-containing protein</fullName>
    </recommendedName>
</protein>